<evidence type="ECO:0000256" key="6">
    <source>
        <dbReference type="ARBA" id="ARBA00023004"/>
    </source>
</evidence>
<sequence length="816" mass="88333">MHTISKSGLRCALLATVSVATLFASSAAQAQSAAPLASAQAGAQAAASTGDGAAKDAGQKVSDDTMREIIVTAQFRSQKLQDTPLAITAVDSALLEARNQTDISQIAAQAPNVQMTQMGGAFGASMAVYIRGIGQYDFNPAYEPGVGMYVDDVYYASLTGSIMDLLDLERVEVLRGPQGTLTGRNSIGGAIKMFSMPPEAEDSGSFEAAYGARNRIDLRGSMNFALTDNLFARVAGVYKRQDGYVDQIDYGCANPDNALGITAKPSTPSNCVMDKLGEKGYAGVRGALRFNPNDKLDWTVIGDYSYEKHTNAANVLTIDDTSKTDGINFICGKRCTYADFYVPAGGDASQSYSMPNETMFTGWGVSSNLKYDFTDTLKLQSITAYRAWHTTFGTDDDFTPDPNIVGGGYNDIKFHFFSQELRLSGSVGTVADWTVGGYYSDQKTVYFTRQDIRYIDYAYCGGLGVCNLQFTGNDPVNADTKALFGTVMLHPTSDLNVTAGIRYTKEHKDYTFVRKAFDGGTLNDAFGVGLLDGSTANYDGSRVDWRISADYHFTPDFMGYATVSTGFKGGGVVARPFTRLQAVNGAFDPETLTAYEMGFKTDFFHHMLRVNVAAFYNDYKNIQLPISDCSVLDEVEPGTDTNTCAAVTNAGDGHMYGAELEVSANPVDGLDFDASLSYINGAWDNIADVVGGSIKVGDPITTPNWRWSMGVQYRADLGNSGSLTPRLDLNGLSKQSQGRLTLTSPLDYIPAYMLANARLTWKNANEDLAISFEVQNLFDKYYLLPLRFTAVYGAAGTGYSTVGRPREWAVSINKKF</sequence>
<accession>A0ABT0B9W5</accession>
<dbReference type="InterPro" id="IPR036942">
    <property type="entry name" value="Beta-barrel_TonB_sf"/>
</dbReference>
<keyword evidence="16" id="KW-0675">Receptor</keyword>
<dbReference type="InterPro" id="IPR039426">
    <property type="entry name" value="TonB-dep_rcpt-like"/>
</dbReference>
<comment type="similarity">
    <text evidence="11 12">Belongs to the TonB-dependent receptor family.</text>
</comment>
<evidence type="ECO:0000259" key="15">
    <source>
        <dbReference type="Pfam" id="PF07715"/>
    </source>
</evidence>
<dbReference type="PROSITE" id="PS52016">
    <property type="entry name" value="TONB_DEPENDENT_REC_3"/>
    <property type="match status" value="1"/>
</dbReference>
<comment type="subcellular location">
    <subcellularLocation>
        <location evidence="1 11">Cell outer membrane</location>
        <topology evidence="1 11">Multi-pass membrane protein</topology>
    </subcellularLocation>
</comment>
<keyword evidence="9 11" id="KW-0472">Membrane</keyword>
<dbReference type="RefSeq" id="WP_244017067.1">
    <property type="nucleotide sequence ID" value="NZ_JALHLF010000007.1"/>
</dbReference>
<evidence type="ECO:0000313" key="17">
    <source>
        <dbReference type="Proteomes" id="UP001162881"/>
    </source>
</evidence>
<dbReference type="EMBL" id="JALHLF010000007">
    <property type="protein sequence ID" value="MCJ2181813.1"/>
    <property type="molecule type" value="Genomic_DNA"/>
</dbReference>
<dbReference type="InterPro" id="IPR012910">
    <property type="entry name" value="Plug_dom"/>
</dbReference>
<organism evidence="16 17">
    <name type="scientific">Novosphingobium organovorum</name>
    <dbReference type="NCBI Taxonomy" id="2930092"/>
    <lineage>
        <taxon>Bacteria</taxon>
        <taxon>Pseudomonadati</taxon>
        <taxon>Pseudomonadota</taxon>
        <taxon>Alphaproteobacteria</taxon>
        <taxon>Sphingomonadales</taxon>
        <taxon>Sphingomonadaceae</taxon>
        <taxon>Novosphingobium</taxon>
    </lineage>
</organism>
<proteinExistence type="inferred from homology"/>
<evidence type="ECO:0000313" key="16">
    <source>
        <dbReference type="EMBL" id="MCJ2181813.1"/>
    </source>
</evidence>
<keyword evidence="10 11" id="KW-0998">Cell outer membrane</keyword>
<evidence type="ECO:0000256" key="3">
    <source>
        <dbReference type="ARBA" id="ARBA00022452"/>
    </source>
</evidence>
<evidence type="ECO:0000256" key="2">
    <source>
        <dbReference type="ARBA" id="ARBA00022448"/>
    </source>
</evidence>
<dbReference type="InterPro" id="IPR000531">
    <property type="entry name" value="Beta-barrel_TonB"/>
</dbReference>
<keyword evidence="8 12" id="KW-0798">TonB box</keyword>
<comment type="caution">
    <text evidence="16">The sequence shown here is derived from an EMBL/GenBank/DDBJ whole genome shotgun (WGS) entry which is preliminary data.</text>
</comment>
<dbReference type="Pfam" id="PF00593">
    <property type="entry name" value="TonB_dep_Rec_b-barrel"/>
    <property type="match status" value="1"/>
</dbReference>
<evidence type="ECO:0000259" key="14">
    <source>
        <dbReference type="Pfam" id="PF00593"/>
    </source>
</evidence>
<evidence type="ECO:0000256" key="8">
    <source>
        <dbReference type="ARBA" id="ARBA00023077"/>
    </source>
</evidence>
<evidence type="ECO:0000256" key="12">
    <source>
        <dbReference type="RuleBase" id="RU003357"/>
    </source>
</evidence>
<keyword evidence="2 11" id="KW-0813">Transport</keyword>
<evidence type="ECO:0000256" key="10">
    <source>
        <dbReference type="ARBA" id="ARBA00023237"/>
    </source>
</evidence>
<gene>
    <name evidence="16" type="ORF">MTR62_03700</name>
</gene>
<protein>
    <submittedName>
        <fullName evidence="16">TonB-dependent receptor</fullName>
    </submittedName>
</protein>
<evidence type="ECO:0000256" key="5">
    <source>
        <dbReference type="ARBA" id="ARBA00022692"/>
    </source>
</evidence>
<feature type="domain" description="TonB-dependent receptor plug" evidence="15">
    <location>
        <begin position="80"/>
        <end position="190"/>
    </location>
</feature>
<reference evidence="16" key="1">
    <citation type="submission" date="2022-03" db="EMBL/GenBank/DDBJ databases">
        <title>Identification of a novel bacterium isolated from mangrove sediments.</title>
        <authorList>
            <person name="Pan X."/>
        </authorList>
    </citation>
    <scope>NUCLEOTIDE SEQUENCE</scope>
    <source>
        <strain evidence="16">B1949</strain>
    </source>
</reference>
<evidence type="ECO:0000256" key="4">
    <source>
        <dbReference type="ARBA" id="ARBA00022496"/>
    </source>
</evidence>
<evidence type="ECO:0000256" key="9">
    <source>
        <dbReference type="ARBA" id="ARBA00023136"/>
    </source>
</evidence>
<keyword evidence="13" id="KW-0732">Signal</keyword>
<evidence type="ECO:0000256" key="7">
    <source>
        <dbReference type="ARBA" id="ARBA00023065"/>
    </source>
</evidence>
<keyword evidence="3 11" id="KW-1134">Transmembrane beta strand</keyword>
<feature type="chain" id="PRO_5045207940" evidence="13">
    <location>
        <begin position="31"/>
        <end position="816"/>
    </location>
</feature>
<dbReference type="Proteomes" id="UP001162881">
    <property type="component" value="Unassembled WGS sequence"/>
</dbReference>
<name>A0ABT0B9W5_9SPHN</name>
<keyword evidence="6" id="KW-0408">Iron</keyword>
<evidence type="ECO:0000256" key="1">
    <source>
        <dbReference type="ARBA" id="ARBA00004571"/>
    </source>
</evidence>
<dbReference type="SUPFAM" id="SSF56935">
    <property type="entry name" value="Porins"/>
    <property type="match status" value="1"/>
</dbReference>
<evidence type="ECO:0000256" key="13">
    <source>
        <dbReference type="SAM" id="SignalP"/>
    </source>
</evidence>
<feature type="domain" description="TonB-dependent receptor-like beta-barrel" evidence="14">
    <location>
        <begin position="342"/>
        <end position="777"/>
    </location>
</feature>
<keyword evidence="4" id="KW-0410">Iron transport</keyword>
<evidence type="ECO:0000256" key="11">
    <source>
        <dbReference type="PROSITE-ProRule" id="PRU01360"/>
    </source>
</evidence>
<dbReference type="PANTHER" id="PTHR32552">
    <property type="entry name" value="FERRICHROME IRON RECEPTOR-RELATED"/>
    <property type="match status" value="1"/>
</dbReference>
<dbReference type="Pfam" id="PF07715">
    <property type="entry name" value="Plug"/>
    <property type="match status" value="1"/>
</dbReference>
<feature type="signal peptide" evidence="13">
    <location>
        <begin position="1"/>
        <end position="30"/>
    </location>
</feature>
<keyword evidence="7" id="KW-0406">Ion transport</keyword>
<dbReference type="Gene3D" id="2.40.170.20">
    <property type="entry name" value="TonB-dependent receptor, beta-barrel domain"/>
    <property type="match status" value="1"/>
</dbReference>
<keyword evidence="5 11" id="KW-0812">Transmembrane</keyword>
<dbReference type="PANTHER" id="PTHR32552:SF81">
    <property type="entry name" value="TONB-DEPENDENT OUTER MEMBRANE RECEPTOR"/>
    <property type="match status" value="1"/>
</dbReference>
<keyword evidence="17" id="KW-1185">Reference proteome</keyword>